<evidence type="ECO:0000313" key="1">
    <source>
        <dbReference type="EMBL" id="NGX97231.1"/>
    </source>
</evidence>
<dbReference type="InterPro" id="IPR021322">
    <property type="entry name" value="DUF2924"/>
</dbReference>
<protein>
    <submittedName>
        <fullName evidence="1">DUF2924 domain-containing protein</fullName>
    </submittedName>
</protein>
<evidence type="ECO:0000313" key="2">
    <source>
        <dbReference type="Proteomes" id="UP000480266"/>
    </source>
</evidence>
<dbReference type="Pfam" id="PF11149">
    <property type="entry name" value="DUF2924"/>
    <property type="match status" value="1"/>
</dbReference>
<comment type="caution">
    <text evidence="1">The sequence shown here is derived from an EMBL/GenBank/DDBJ whole genome shotgun (WGS) entry which is preliminary data.</text>
</comment>
<reference evidence="1" key="1">
    <citation type="submission" date="2020-02" db="EMBL/GenBank/DDBJ databases">
        <title>Draft genome sequence of Candidatus Afipia apatlaquensis IBT-C3, a potential strain for decolorization of textile dyes.</title>
        <authorList>
            <person name="Sanchez-Reyes A."/>
            <person name="Breton-Deval L."/>
            <person name="Mangelson H."/>
            <person name="Sanchez-Flores A."/>
        </authorList>
    </citation>
    <scope>NUCLEOTIDE SEQUENCE [LARGE SCALE GENOMIC DNA]</scope>
    <source>
        <strain evidence="1">IBT-C3</strain>
    </source>
</reference>
<organism evidence="1 2">
    <name type="scientific">Candidatus Afipia apatlaquensis</name>
    <dbReference type="NCBI Taxonomy" id="2712852"/>
    <lineage>
        <taxon>Bacteria</taxon>
        <taxon>Pseudomonadati</taxon>
        <taxon>Pseudomonadota</taxon>
        <taxon>Alphaproteobacteria</taxon>
        <taxon>Hyphomicrobiales</taxon>
        <taxon>Nitrobacteraceae</taxon>
        <taxon>Afipia</taxon>
    </lineage>
</organism>
<dbReference type="EMBL" id="JAAMRR010000968">
    <property type="protein sequence ID" value="NGX97231.1"/>
    <property type="molecule type" value="Genomic_DNA"/>
</dbReference>
<dbReference type="AlphaFoldDB" id="A0A7C9VP35"/>
<proteinExistence type="predicted"/>
<keyword evidence="2" id="KW-1185">Reference proteome</keyword>
<dbReference type="Proteomes" id="UP000480266">
    <property type="component" value="Unassembled WGS sequence"/>
</dbReference>
<accession>A0A7C9VP35</accession>
<gene>
    <name evidence="1" type="ORF">G4V63_19070</name>
</gene>
<name>A0A7C9VP35_9BRAD</name>
<sequence>MDRPTARPRNAKLERQLKEVARSFKSSLIDRYRQLFGRDPPKAFGPDLLRRSVAHRLQENAYGGLSKPAQRELNRLVRLMIARPDARLRIPRQVKTGTELVRDFRGKSHRVQIMQDGFLYDGKVYASLSEIARLITGTRWNGPRFFGLRRNAAEKVAETPVQPARAIITKRARTPYGL</sequence>